<organism evidence="2 3">
    <name type="scientific">Tulasnella calospora MUT 4182</name>
    <dbReference type="NCBI Taxonomy" id="1051891"/>
    <lineage>
        <taxon>Eukaryota</taxon>
        <taxon>Fungi</taxon>
        <taxon>Dikarya</taxon>
        <taxon>Basidiomycota</taxon>
        <taxon>Agaricomycotina</taxon>
        <taxon>Agaricomycetes</taxon>
        <taxon>Cantharellales</taxon>
        <taxon>Tulasnellaceae</taxon>
        <taxon>Tulasnella</taxon>
    </lineage>
</organism>
<dbReference type="InterPro" id="IPR029058">
    <property type="entry name" value="AB_hydrolase_fold"/>
</dbReference>
<reference evidence="3" key="2">
    <citation type="submission" date="2015-01" db="EMBL/GenBank/DDBJ databases">
        <title>Evolutionary Origins and Diversification of the Mycorrhizal Mutualists.</title>
        <authorList>
            <consortium name="DOE Joint Genome Institute"/>
            <consortium name="Mycorrhizal Genomics Consortium"/>
            <person name="Kohler A."/>
            <person name="Kuo A."/>
            <person name="Nagy L.G."/>
            <person name="Floudas D."/>
            <person name="Copeland A."/>
            <person name="Barry K.W."/>
            <person name="Cichocki N."/>
            <person name="Veneault-Fourrey C."/>
            <person name="LaButti K."/>
            <person name="Lindquist E.A."/>
            <person name="Lipzen A."/>
            <person name="Lundell T."/>
            <person name="Morin E."/>
            <person name="Murat C."/>
            <person name="Riley R."/>
            <person name="Ohm R."/>
            <person name="Sun H."/>
            <person name="Tunlid A."/>
            <person name="Henrissat B."/>
            <person name="Grigoriev I.V."/>
            <person name="Hibbett D.S."/>
            <person name="Martin F."/>
        </authorList>
    </citation>
    <scope>NUCLEOTIDE SEQUENCE [LARGE SCALE GENOMIC DNA]</scope>
    <source>
        <strain evidence="3">MUT 4182</strain>
    </source>
</reference>
<evidence type="ECO:0000313" key="3">
    <source>
        <dbReference type="Proteomes" id="UP000054248"/>
    </source>
</evidence>
<reference evidence="2 3" key="1">
    <citation type="submission" date="2014-04" db="EMBL/GenBank/DDBJ databases">
        <authorList>
            <consortium name="DOE Joint Genome Institute"/>
            <person name="Kuo A."/>
            <person name="Girlanda M."/>
            <person name="Perotto S."/>
            <person name="Kohler A."/>
            <person name="Nagy L.G."/>
            <person name="Floudas D."/>
            <person name="Copeland A."/>
            <person name="Barry K.W."/>
            <person name="Cichocki N."/>
            <person name="Veneault-Fourrey C."/>
            <person name="LaButti K."/>
            <person name="Lindquist E.A."/>
            <person name="Lipzen A."/>
            <person name="Lundell T."/>
            <person name="Morin E."/>
            <person name="Murat C."/>
            <person name="Sun H."/>
            <person name="Tunlid A."/>
            <person name="Henrissat B."/>
            <person name="Grigoriev I.V."/>
            <person name="Hibbett D.S."/>
            <person name="Martin F."/>
            <person name="Nordberg H.P."/>
            <person name="Cantor M.N."/>
            <person name="Hua S.X."/>
        </authorList>
    </citation>
    <scope>NUCLEOTIDE SEQUENCE [LARGE SCALE GENOMIC DNA]</scope>
    <source>
        <strain evidence="2 3">MUT 4182</strain>
    </source>
</reference>
<dbReference type="PANTHER" id="PTHR33840:SF2">
    <property type="entry name" value="TLE1 PHOSPHOLIPASE DOMAIN-CONTAINING PROTEIN"/>
    <property type="match status" value="1"/>
</dbReference>
<feature type="domain" description="T6SS Phospholipase effector Tle1-like catalytic" evidence="1">
    <location>
        <begin position="1"/>
        <end position="285"/>
    </location>
</feature>
<dbReference type="Proteomes" id="UP000054248">
    <property type="component" value="Unassembled WGS sequence"/>
</dbReference>
<keyword evidence="3" id="KW-1185">Reference proteome</keyword>
<protein>
    <recommendedName>
        <fullName evidence="1">T6SS Phospholipase effector Tle1-like catalytic domain-containing protein</fullName>
    </recommendedName>
</protein>
<dbReference type="STRING" id="1051891.A0A0C3L5J4"/>
<feature type="non-terminal residue" evidence="2">
    <location>
        <position position="346"/>
    </location>
</feature>
<evidence type="ECO:0000259" key="1">
    <source>
        <dbReference type="Pfam" id="PF09994"/>
    </source>
</evidence>
<dbReference type="EMBL" id="KN822987">
    <property type="protein sequence ID" value="KIO29078.1"/>
    <property type="molecule type" value="Genomic_DNA"/>
</dbReference>
<dbReference type="PANTHER" id="PTHR33840">
    <property type="match status" value="1"/>
</dbReference>
<dbReference type="InterPro" id="IPR018712">
    <property type="entry name" value="Tle1-like_cat"/>
</dbReference>
<name>A0A0C3L5J4_9AGAM</name>
<accession>A0A0C3L5J4</accession>
<feature type="non-terminal residue" evidence="2">
    <location>
        <position position="1"/>
    </location>
</feature>
<gene>
    <name evidence="2" type="ORF">M407DRAFT_45482</name>
</gene>
<sequence>RTLILCFDGTSNQFKSDKNSNVVLLFQMLKRDNPEHQLVYYQTGIGTYAPTSFISKIGSRVAQVLDEAFAWYLEDHVLGGYKFLMDTYRAGDKICLFGFSRGAYTARALAAMLYRVGLLPLCNFEQVPFAYKIFKESKKENKIMKKDPEDPRGYLSKNFRSTFSREVTVEFVGIWDTVSSVGLIPRSLPNTNKNPIVKHVRHAISLDERRAKFKAAYWSAPKEDSDNSTVVIEEGKKDQKGIEERERTVEEVWFAGGHGDVGGGWEGYKVQAQLSHIPLRWIVREAILCSSVLWDDTVLKRFKVKRPDNKKEMAEYIKQEREDALAKFHSAFAYSLFWWLLEFFPL</sequence>
<dbReference type="Pfam" id="PF09994">
    <property type="entry name" value="T6SS_Tle1-like_cat"/>
    <property type="match status" value="1"/>
</dbReference>
<dbReference type="HOGENOM" id="CLU_005049_5_0_1"/>
<dbReference type="AlphaFoldDB" id="A0A0C3L5J4"/>
<dbReference type="SUPFAM" id="SSF53474">
    <property type="entry name" value="alpha/beta-Hydrolases"/>
    <property type="match status" value="1"/>
</dbReference>
<proteinExistence type="predicted"/>
<evidence type="ECO:0000313" key="2">
    <source>
        <dbReference type="EMBL" id="KIO29078.1"/>
    </source>
</evidence>
<dbReference type="OrthoDB" id="3162439at2759"/>